<sequence>MNSVKQLVERVEPCDCDHVASRHPIQKRENARLTGITHISDNRPVASQHSAIQAMADRRSTRCAIPVSSTPPIQRVVTGGRSGRPYRSSEVPGREFHTYEEAKAAEEQVQRERAEQARRERPPVNFQFRPPTGPEPTLENPLSTALHQYPAHFGPVLTTGGQVHQNQVGSVMAGGSAFVTEPGKTAFSGQNTYAVIMTNGPDDNRQVFSPSGQSTSLNSLPGTSPFAFHKQNVVMQGPPPQGVTLPPGRKKGHAEALAVHSQGFEKAVEQNATDLNNTASMLGIDTARVIPDEPTEDDMEYLASVMGMPGVTTDIVENRASCGKFGESGFPGGCNQEMANTVGKYGGLLDQHLPPQFSFLAQNTGLASFGVSTAGSYAHQGNPLIITDAGGRVGAHNPISWTTGKPRHMGKELQAYIARSDPQNHVHDHDHDDEKDGEMNEEEGGNHLSEEDGEQ</sequence>
<proteinExistence type="predicted"/>
<evidence type="ECO:0000313" key="2">
    <source>
        <dbReference type="EMBL" id="AKC71348.1"/>
    </source>
</evidence>
<dbReference type="Proteomes" id="UP000035050">
    <property type="component" value="Chromosome"/>
</dbReference>
<dbReference type="AlphaFoldDB" id="A0A0E3U8I6"/>
<gene>
    <name evidence="2" type="ORF">MB84_20605</name>
</gene>
<feature type="compositionally biased region" description="Basic and acidic residues" evidence="1">
    <location>
        <begin position="422"/>
        <end position="455"/>
    </location>
</feature>
<dbReference type="PATRIC" id="fig|573737.6.peg.5109"/>
<reference evidence="2" key="1">
    <citation type="submission" date="2016-06" db="EMBL/GenBank/DDBJ databases">
        <title>Pandoraea oxalativorans DSM 23570 Genome Sequencing.</title>
        <authorList>
            <person name="Ee R."/>
            <person name="Lim Y.-L."/>
            <person name="Yong D."/>
            <person name="Yin W.-F."/>
            <person name="Chan K.-G."/>
        </authorList>
    </citation>
    <scope>NUCLEOTIDE SEQUENCE</scope>
    <source>
        <strain evidence="2">DSM 23570</strain>
    </source>
</reference>
<feature type="region of interest" description="Disordered" evidence="1">
    <location>
        <begin position="114"/>
        <end position="140"/>
    </location>
</feature>
<protein>
    <submittedName>
        <fullName evidence="2">Uncharacterized protein</fullName>
    </submittedName>
</protein>
<dbReference type="KEGG" id="pox:MB84_20605"/>
<evidence type="ECO:0000256" key="1">
    <source>
        <dbReference type="SAM" id="MobiDB-lite"/>
    </source>
</evidence>
<name>A0A0E3U8I6_9BURK</name>
<dbReference type="EMBL" id="CP011253">
    <property type="protein sequence ID" value="AKC71348.1"/>
    <property type="molecule type" value="Genomic_DNA"/>
</dbReference>
<keyword evidence="3" id="KW-1185">Reference proteome</keyword>
<feature type="region of interest" description="Disordered" evidence="1">
    <location>
        <begin position="419"/>
        <end position="455"/>
    </location>
</feature>
<dbReference type="HOGENOM" id="CLU_601096_0_0_4"/>
<organism evidence="2 3">
    <name type="scientific">Pandoraea oxalativorans</name>
    <dbReference type="NCBI Taxonomy" id="573737"/>
    <lineage>
        <taxon>Bacteria</taxon>
        <taxon>Pseudomonadati</taxon>
        <taxon>Pseudomonadota</taxon>
        <taxon>Betaproteobacteria</taxon>
        <taxon>Burkholderiales</taxon>
        <taxon>Burkholderiaceae</taxon>
        <taxon>Pandoraea</taxon>
    </lineage>
</organism>
<accession>A0A0E3U8I6</accession>
<evidence type="ECO:0000313" key="3">
    <source>
        <dbReference type="Proteomes" id="UP000035050"/>
    </source>
</evidence>